<dbReference type="AlphaFoldDB" id="A0A2T7NV88"/>
<protein>
    <submittedName>
        <fullName evidence="1">Uncharacterized protein</fullName>
    </submittedName>
</protein>
<accession>A0A2T7NV88</accession>
<name>A0A2T7NV88_POMCA</name>
<comment type="caution">
    <text evidence="1">The sequence shown here is derived from an EMBL/GenBank/DDBJ whole genome shotgun (WGS) entry which is preliminary data.</text>
</comment>
<reference evidence="1 2" key="1">
    <citation type="submission" date="2018-04" db="EMBL/GenBank/DDBJ databases">
        <title>The genome of golden apple snail Pomacea canaliculata provides insight into stress tolerance and invasive adaptation.</title>
        <authorList>
            <person name="Liu C."/>
            <person name="Liu B."/>
            <person name="Ren Y."/>
            <person name="Zhang Y."/>
            <person name="Wang H."/>
            <person name="Li S."/>
            <person name="Jiang F."/>
            <person name="Yin L."/>
            <person name="Zhang G."/>
            <person name="Qian W."/>
            <person name="Fan W."/>
        </authorList>
    </citation>
    <scope>NUCLEOTIDE SEQUENCE [LARGE SCALE GENOMIC DNA]</scope>
    <source>
        <strain evidence="1">SZHN2017</strain>
        <tissue evidence="1">Muscle</tissue>
    </source>
</reference>
<dbReference type="Proteomes" id="UP000245119">
    <property type="component" value="Linkage Group LG9"/>
</dbReference>
<proteinExistence type="predicted"/>
<evidence type="ECO:0000313" key="2">
    <source>
        <dbReference type="Proteomes" id="UP000245119"/>
    </source>
</evidence>
<gene>
    <name evidence="1" type="ORF">C0Q70_15573</name>
</gene>
<keyword evidence="2" id="KW-1185">Reference proteome</keyword>
<organism evidence="1 2">
    <name type="scientific">Pomacea canaliculata</name>
    <name type="common">Golden apple snail</name>
    <dbReference type="NCBI Taxonomy" id="400727"/>
    <lineage>
        <taxon>Eukaryota</taxon>
        <taxon>Metazoa</taxon>
        <taxon>Spiralia</taxon>
        <taxon>Lophotrochozoa</taxon>
        <taxon>Mollusca</taxon>
        <taxon>Gastropoda</taxon>
        <taxon>Caenogastropoda</taxon>
        <taxon>Architaenioglossa</taxon>
        <taxon>Ampullarioidea</taxon>
        <taxon>Ampullariidae</taxon>
        <taxon>Pomacea</taxon>
    </lineage>
</organism>
<evidence type="ECO:0000313" key="1">
    <source>
        <dbReference type="EMBL" id="PVD25075.1"/>
    </source>
</evidence>
<dbReference type="EMBL" id="PZQS01000009">
    <property type="protein sequence ID" value="PVD25075.1"/>
    <property type="molecule type" value="Genomic_DNA"/>
</dbReference>
<sequence length="70" mass="7646">MTVATPLHILVSKVSLAQPASQPASQTPADRTEFENTEITRNGIVFVTYSRYGGCVACAFRFSHPNFLSI</sequence>